<dbReference type="Gene3D" id="3.30.710.10">
    <property type="entry name" value="Potassium Channel Kv1.1, Chain A"/>
    <property type="match status" value="1"/>
</dbReference>
<gene>
    <name evidence="2" type="ORF">RSOLAG1IB_09664</name>
</gene>
<dbReference type="SUPFAM" id="SSF54695">
    <property type="entry name" value="POZ domain"/>
    <property type="match status" value="1"/>
</dbReference>
<feature type="domain" description="BTB" evidence="1">
    <location>
        <begin position="14"/>
        <end position="87"/>
    </location>
</feature>
<dbReference type="EMBL" id="LN679147">
    <property type="protein sequence ID" value="CEL60471.1"/>
    <property type="molecule type" value="Genomic_DNA"/>
</dbReference>
<proteinExistence type="predicted"/>
<evidence type="ECO:0000259" key="1">
    <source>
        <dbReference type="PROSITE" id="PS50097"/>
    </source>
</evidence>
<keyword evidence="3" id="KW-1185">Reference proteome</keyword>
<dbReference type="Proteomes" id="UP000059188">
    <property type="component" value="Unassembled WGS sequence"/>
</dbReference>
<reference evidence="2 3" key="1">
    <citation type="submission" date="2014-11" db="EMBL/GenBank/DDBJ databases">
        <authorList>
            <person name="Wibberg Daniel"/>
        </authorList>
    </citation>
    <scope>NUCLEOTIDE SEQUENCE [LARGE SCALE GENOMIC DNA]</scope>
    <source>
        <strain evidence="2">Rhizoctonia solani AG1-IB 7/3/14</strain>
    </source>
</reference>
<evidence type="ECO:0000313" key="3">
    <source>
        <dbReference type="Proteomes" id="UP000059188"/>
    </source>
</evidence>
<dbReference type="OrthoDB" id="2367075at2759"/>
<accession>A0A0B7FR52</accession>
<dbReference type="InterPro" id="IPR011333">
    <property type="entry name" value="SKP1/BTB/POZ_sf"/>
</dbReference>
<organism evidence="2 3">
    <name type="scientific">Thanatephorus cucumeris (strain AG1-IB / isolate 7/3/14)</name>
    <name type="common">Lettuce bottom rot fungus</name>
    <name type="synonym">Rhizoctonia solani</name>
    <dbReference type="NCBI Taxonomy" id="1108050"/>
    <lineage>
        <taxon>Eukaryota</taxon>
        <taxon>Fungi</taxon>
        <taxon>Dikarya</taxon>
        <taxon>Basidiomycota</taxon>
        <taxon>Agaricomycotina</taxon>
        <taxon>Agaricomycetes</taxon>
        <taxon>Cantharellales</taxon>
        <taxon>Ceratobasidiaceae</taxon>
        <taxon>Rhizoctonia</taxon>
        <taxon>Rhizoctonia solani AG-1</taxon>
    </lineage>
</organism>
<evidence type="ECO:0000313" key="2">
    <source>
        <dbReference type="EMBL" id="CEL60471.1"/>
    </source>
</evidence>
<dbReference type="Pfam" id="PF00651">
    <property type="entry name" value="BTB"/>
    <property type="match status" value="1"/>
</dbReference>
<dbReference type="STRING" id="1108050.A0A0B7FR52"/>
<name>A0A0B7FR52_THACB</name>
<protein>
    <recommendedName>
        <fullName evidence="1">BTB domain-containing protein</fullName>
    </recommendedName>
</protein>
<dbReference type="InterPro" id="IPR000210">
    <property type="entry name" value="BTB/POZ_dom"/>
</dbReference>
<dbReference type="PROSITE" id="PS50097">
    <property type="entry name" value="BTB"/>
    <property type="match status" value="1"/>
</dbReference>
<dbReference type="AlphaFoldDB" id="A0A0B7FR52"/>
<dbReference type="CDD" id="cd18186">
    <property type="entry name" value="BTB_POZ_ZBTB_KLHL-like"/>
    <property type="match status" value="1"/>
</dbReference>
<sequence>MTENRSDKFYFDRGDVVLQIEDTTFNLHRDILGRYSGFFSSMFSMPTNDDQEGTLEKPLVLSSDLCSASIFTVLCEFLYPERMGQFPAVSIAQIGHWETVLTATAALQMDDTQQYILQKLRDDASNIGPSAAKILRLALDYEEGPTSDLLLSALYILAYRRQPITSREIITLGERAANLVSYTRESVRCCFFLNRARSRIQVSTPCNEKDTCRASVFRQVIANMQCRATNRVDDYEPNIFHIASEQGMCASCGPQRTTIATSLRSSLLDEVVKKCYADTLLVWSEDPRSDNESMSE</sequence>